<proteinExistence type="predicted"/>
<evidence type="ECO:0000313" key="2">
    <source>
        <dbReference type="Proteomes" id="UP000653472"/>
    </source>
</evidence>
<organism evidence="1 2">
    <name type="scientific">Solimonas marina</name>
    <dbReference type="NCBI Taxonomy" id="2714601"/>
    <lineage>
        <taxon>Bacteria</taxon>
        <taxon>Pseudomonadati</taxon>
        <taxon>Pseudomonadota</taxon>
        <taxon>Gammaproteobacteria</taxon>
        <taxon>Nevskiales</taxon>
        <taxon>Nevskiaceae</taxon>
        <taxon>Solimonas</taxon>
    </lineage>
</organism>
<reference evidence="1" key="1">
    <citation type="submission" date="2020-03" db="EMBL/GenBank/DDBJ databases">
        <title>Solimonas marina sp. nov., isolated from deep seawater of the Pacific Ocean.</title>
        <authorList>
            <person name="Liu X."/>
            <person name="Lai Q."/>
            <person name="Sun F."/>
            <person name="Gai Y."/>
            <person name="Li G."/>
            <person name="Shao Z."/>
        </authorList>
    </citation>
    <scope>NUCLEOTIDE SEQUENCE</scope>
    <source>
        <strain evidence="1">C16B3</strain>
    </source>
</reference>
<dbReference type="Proteomes" id="UP000653472">
    <property type="component" value="Unassembled WGS sequence"/>
</dbReference>
<gene>
    <name evidence="1" type="ORF">G7Y82_02285</name>
</gene>
<dbReference type="AlphaFoldDB" id="A0A970B4Y6"/>
<comment type="caution">
    <text evidence="1">The sequence shown here is derived from an EMBL/GenBank/DDBJ whole genome shotgun (WGS) entry which is preliminary data.</text>
</comment>
<dbReference type="RefSeq" id="WP_168146364.1">
    <property type="nucleotide sequence ID" value="NZ_JAAVXB010000001.1"/>
</dbReference>
<accession>A0A970B4Y6</accession>
<dbReference type="EMBL" id="JAAVXB010000001">
    <property type="protein sequence ID" value="NKF21128.1"/>
    <property type="molecule type" value="Genomic_DNA"/>
</dbReference>
<keyword evidence="2" id="KW-1185">Reference proteome</keyword>
<name>A0A970B4Y6_9GAMM</name>
<sequence>MNTQILPAYGSHDEFSARIERSESLLFNALLLPLRQDHGARAVIVSRTADGQHWLRVCEGADERWMRWTEQRRLRMQFGQSYAEALAQAWIARWEREGWKLEWSQQAATDELPVAA</sequence>
<protein>
    <submittedName>
        <fullName evidence="1">Uncharacterized protein</fullName>
    </submittedName>
</protein>
<evidence type="ECO:0000313" key="1">
    <source>
        <dbReference type="EMBL" id="NKF21128.1"/>
    </source>
</evidence>